<protein>
    <submittedName>
        <fullName evidence="1">Uncharacterized protein</fullName>
    </submittedName>
</protein>
<evidence type="ECO:0000313" key="2">
    <source>
        <dbReference type="Proteomes" id="UP000197138"/>
    </source>
</evidence>
<dbReference type="Proteomes" id="UP000197138">
    <property type="component" value="Unassembled WGS sequence"/>
</dbReference>
<name>A0A218WUH8_PUNGR</name>
<proteinExistence type="predicted"/>
<sequence>MMTHYSLEPSSVSMLKSWAESLLKLLFELVSQNGVLTVAPLWLDARIEDSARNLKKNPVFPGNCHGTSAGHFLSLYLDYVGKNEVEA</sequence>
<comment type="caution">
    <text evidence="1">The sequence shown here is derived from an EMBL/GenBank/DDBJ whole genome shotgun (WGS) entry which is preliminary data.</text>
</comment>
<evidence type="ECO:0000313" key="1">
    <source>
        <dbReference type="EMBL" id="OWM76323.1"/>
    </source>
</evidence>
<reference evidence="2" key="1">
    <citation type="journal article" date="2017" name="Plant J.">
        <title>The pomegranate (Punica granatum L.) genome and the genomics of punicalagin biosynthesis.</title>
        <authorList>
            <person name="Qin G."/>
            <person name="Xu C."/>
            <person name="Ming R."/>
            <person name="Tang H."/>
            <person name="Guyot R."/>
            <person name="Kramer E.M."/>
            <person name="Hu Y."/>
            <person name="Yi X."/>
            <person name="Qi Y."/>
            <person name="Xu X."/>
            <person name="Gao Z."/>
            <person name="Pan H."/>
            <person name="Jian J."/>
            <person name="Tian Y."/>
            <person name="Yue Z."/>
            <person name="Xu Y."/>
        </authorList>
    </citation>
    <scope>NUCLEOTIDE SEQUENCE [LARGE SCALE GENOMIC DNA]</scope>
    <source>
        <strain evidence="2">cv. Dabenzi</strain>
    </source>
</reference>
<dbReference type="EMBL" id="MTKT01003216">
    <property type="protein sequence ID" value="OWM76323.1"/>
    <property type="molecule type" value="Genomic_DNA"/>
</dbReference>
<dbReference type="AlphaFoldDB" id="A0A218WUH8"/>
<organism evidence="1 2">
    <name type="scientific">Punica granatum</name>
    <name type="common">Pomegranate</name>
    <dbReference type="NCBI Taxonomy" id="22663"/>
    <lineage>
        <taxon>Eukaryota</taxon>
        <taxon>Viridiplantae</taxon>
        <taxon>Streptophyta</taxon>
        <taxon>Embryophyta</taxon>
        <taxon>Tracheophyta</taxon>
        <taxon>Spermatophyta</taxon>
        <taxon>Magnoliopsida</taxon>
        <taxon>eudicotyledons</taxon>
        <taxon>Gunneridae</taxon>
        <taxon>Pentapetalae</taxon>
        <taxon>rosids</taxon>
        <taxon>malvids</taxon>
        <taxon>Myrtales</taxon>
        <taxon>Lythraceae</taxon>
        <taxon>Punica</taxon>
    </lineage>
</organism>
<gene>
    <name evidence="1" type="ORF">CDL15_Pgr017506</name>
</gene>
<accession>A0A218WUH8</accession>